<feature type="signal peptide" evidence="2">
    <location>
        <begin position="1"/>
        <end position="30"/>
    </location>
</feature>
<proteinExistence type="predicted"/>
<reference evidence="3" key="2">
    <citation type="submission" date="2023-05" db="EMBL/GenBank/DDBJ databases">
        <authorList>
            <consortium name="Lawrence Berkeley National Laboratory"/>
            <person name="Steindorff A."/>
            <person name="Hensen N."/>
            <person name="Bonometti L."/>
            <person name="Westerberg I."/>
            <person name="Brannstrom I.O."/>
            <person name="Guillou S."/>
            <person name="Cros-Aarteil S."/>
            <person name="Calhoun S."/>
            <person name="Haridas S."/>
            <person name="Kuo A."/>
            <person name="Mondo S."/>
            <person name="Pangilinan J."/>
            <person name="Riley R."/>
            <person name="Labutti K."/>
            <person name="Andreopoulos B."/>
            <person name="Lipzen A."/>
            <person name="Chen C."/>
            <person name="Yanf M."/>
            <person name="Daum C."/>
            <person name="Ng V."/>
            <person name="Clum A."/>
            <person name="Ohm R."/>
            <person name="Martin F."/>
            <person name="Silar P."/>
            <person name="Natvig D."/>
            <person name="Lalanne C."/>
            <person name="Gautier V."/>
            <person name="Ament-Velasquez S.L."/>
            <person name="Kruys A."/>
            <person name="Hutchinson M.I."/>
            <person name="Powell A.J."/>
            <person name="Barry K."/>
            <person name="Miller A.N."/>
            <person name="Grigoriev I.V."/>
            <person name="Debuchy R."/>
            <person name="Gladieux P."/>
            <person name="Thoren M.H."/>
            <person name="Johannesson H."/>
        </authorList>
    </citation>
    <scope>NUCLEOTIDE SEQUENCE</scope>
    <source>
        <strain evidence="3">PSN293</strain>
    </source>
</reference>
<accession>A0AAN6XWI5</accession>
<evidence type="ECO:0000313" key="3">
    <source>
        <dbReference type="EMBL" id="KAK4206855.1"/>
    </source>
</evidence>
<feature type="chain" id="PRO_5043036961" evidence="2">
    <location>
        <begin position="31"/>
        <end position="737"/>
    </location>
</feature>
<feature type="region of interest" description="Disordered" evidence="1">
    <location>
        <begin position="187"/>
        <end position="220"/>
    </location>
</feature>
<dbReference type="EMBL" id="MU858344">
    <property type="protein sequence ID" value="KAK4206855.1"/>
    <property type="molecule type" value="Genomic_DNA"/>
</dbReference>
<feature type="compositionally biased region" description="Polar residues" evidence="1">
    <location>
        <begin position="210"/>
        <end position="220"/>
    </location>
</feature>
<reference evidence="3" key="1">
    <citation type="journal article" date="2023" name="Mol. Phylogenet. Evol.">
        <title>Genome-scale phylogeny and comparative genomics of the fungal order Sordariales.</title>
        <authorList>
            <person name="Hensen N."/>
            <person name="Bonometti L."/>
            <person name="Westerberg I."/>
            <person name="Brannstrom I.O."/>
            <person name="Guillou S."/>
            <person name="Cros-Aarteil S."/>
            <person name="Calhoun S."/>
            <person name="Haridas S."/>
            <person name="Kuo A."/>
            <person name="Mondo S."/>
            <person name="Pangilinan J."/>
            <person name="Riley R."/>
            <person name="LaButti K."/>
            <person name="Andreopoulos B."/>
            <person name="Lipzen A."/>
            <person name="Chen C."/>
            <person name="Yan M."/>
            <person name="Daum C."/>
            <person name="Ng V."/>
            <person name="Clum A."/>
            <person name="Steindorff A."/>
            <person name="Ohm R.A."/>
            <person name="Martin F."/>
            <person name="Silar P."/>
            <person name="Natvig D.O."/>
            <person name="Lalanne C."/>
            <person name="Gautier V."/>
            <person name="Ament-Velasquez S.L."/>
            <person name="Kruys A."/>
            <person name="Hutchinson M.I."/>
            <person name="Powell A.J."/>
            <person name="Barry K."/>
            <person name="Miller A.N."/>
            <person name="Grigoriev I.V."/>
            <person name="Debuchy R."/>
            <person name="Gladieux P."/>
            <person name="Hiltunen Thoren M."/>
            <person name="Johannesson H."/>
        </authorList>
    </citation>
    <scope>NUCLEOTIDE SEQUENCE</scope>
    <source>
        <strain evidence="3">PSN293</strain>
    </source>
</reference>
<comment type="caution">
    <text evidence="3">The sequence shown here is derived from an EMBL/GenBank/DDBJ whole genome shotgun (WGS) entry which is preliminary data.</text>
</comment>
<gene>
    <name evidence="3" type="ORF">QBC37DRAFT_457389</name>
</gene>
<name>A0AAN6XWI5_9PEZI</name>
<dbReference type="Proteomes" id="UP001301769">
    <property type="component" value="Unassembled WGS sequence"/>
</dbReference>
<keyword evidence="4" id="KW-1185">Reference proteome</keyword>
<evidence type="ECO:0000256" key="1">
    <source>
        <dbReference type="SAM" id="MobiDB-lite"/>
    </source>
</evidence>
<dbReference type="AlphaFoldDB" id="A0AAN6XWI5"/>
<organism evidence="3 4">
    <name type="scientific">Rhypophila decipiens</name>
    <dbReference type="NCBI Taxonomy" id="261697"/>
    <lineage>
        <taxon>Eukaryota</taxon>
        <taxon>Fungi</taxon>
        <taxon>Dikarya</taxon>
        <taxon>Ascomycota</taxon>
        <taxon>Pezizomycotina</taxon>
        <taxon>Sordariomycetes</taxon>
        <taxon>Sordariomycetidae</taxon>
        <taxon>Sordariales</taxon>
        <taxon>Naviculisporaceae</taxon>
        <taxon>Rhypophila</taxon>
    </lineage>
</organism>
<keyword evidence="2" id="KW-0732">Signal</keyword>
<sequence length="737" mass="81349">MRLSLRPSSLLLLPLQWGSVVWSRAQGVAADLPNPCTTLGFRTPVYRISNFTLSVQPIRDIPKLEVVDEANNYSTQCNWVADPNNYNFDPKPDEYAVFCDLKILQGYPAASGWYDVVKNSLNVTQWWVCDALDGSYPTRIEAFATIKFPKPLSCPNCTIAESRRSESCASQTCSIADLDIPTAVATIEYPPKPTGDPDGVPRTPPGTGRDQPSSVPDNETPCIGTSFSYPNWDVTDLDSLAGGKTFTFKLRNHVLDASIQCTARNSGEVTCEDGAATKTNGSFDAQSSELSIEQAWTCSIPGDSKKFAFSASGKGVLTSNHGAQIIRGTLTKPLNFKPNVYIAASQSPNCRKLSAQGPSFDILANTQQWSLGYFTVSGHYGDVVFDLTNNANGLSMHCEVKHAPELNNCTTVSELKWYDCYPPDSGQFGREQGPVTRFTYNVTSQEIVIDQTWYCNEDETQPVKFNVRTRPTALPLRTRRVSFSSLPYNTSEELEVRCRLPTLWHLNQGIYIYGEMDKPFTIPNVPKESVNSTTLSPYSISERKPTGHSCTIASAMAPRLEVGTLTLTTGWNSIRPISNSREYTGIYADARLIDIRHSAWPEVTWSVFSSDSQSLVPGSGRTNYTQWYPCPAFTIISPMTACTWTVDFEAGWLAINTSWVCNDKDLNKPIEFKSTSSTTFNKTCSYSYDQSTARSTVNCKTELASHTLYPQYVINNASGVSTTYTDDGTLIPASLLV</sequence>
<protein>
    <submittedName>
        <fullName evidence="3">Uncharacterized protein</fullName>
    </submittedName>
</protein>
<evidence type="ECO:0000313" key="4">
    <source>
        <dbReference type="Proteomes" id="UP001301769"/>
    </source>
</evidence>
<evidence type="ECO:0000256" key="2">
    <source>
        <dbReference type="SAM" id="SignalP"/>
    </source>
</evidence>